<accession>A0ABX2M5T5</accession>
<dbReference type="InterPro" id="IPR036188">
    <property type="entry name" value="FAD/NAD-bd_sf"/>
</dbReference>
<dbReference type="EMBL" id="JABFMT010000018">
    <property type="protein sequence ID" value="NUU03204.1"/>
    <property type="molecule type" value="Genomic_DNA"/>
</dbReference>
<protein>
    <submittedName>
        <fullName evidence="1">Uncharacterized protein</fullName>
    </submittedName>
</protein>
<evidence type="ECO:0000313" key="2">
    <source>
        <dbReference type="Proteomes" id="UP000536746"/>
    </source>
</evidence>
<dbReference type="RefSeq" id="WP_079216975.1">
    <property type="nucleotide sequence ID" value="NZ_CP018845.1"/>
</dbReference>
<comment type="caution">
    <text evidence="1">The sequence shown here is derived from an EMBL/GenBank/DDBJ whole genome shotgun (WGS) entry which is preliminary data.</text>
</comment>
<sequence length="399" mass="43554">MVLDDLIIGSGLTALAVACGLPAGNRVRVLAGSSRPELQWYDASSGIPCANDGSGGLGAFWHGVIPMGQPSAFFDTDRKLFAELFRRFYPEPVESRLGQPWLFVPYRPIRPSQHWKKLCAERKDLALIHVKAELIDRRAGLWTVLAEGQRYSARRIWLAAGALGTPALLERSPGLSGAARTHAADHVILYLGQLDRHRHRDVPAPRIERRSSGIWMQGAYDAAGTGLITTKPARFSYATLDHGIEQRSAFGLPASGLLAKLCRAGSLGLISESLFNKLGLFPHAGRLSAYAQIRIDDAYRIHLDQSGLTPDVAKIQAGIQSFRAQLQWPELDLSQRPELFIRGIHLHHSVDMASLRQSGALDDASLTIADPSGIADIGPEHHSFKAMVRAYSLAKSAQS</sequence>
<organism evidence="1 2">
    <name type="scientific">Herbaspirillum robiniae</name>
    <dbReference type="NCBI Taxonomy" id="2014887"/>
    <lineage>
        <taxon>Bacteria</taxon>
        <taxon>Pseudomonadati</taxon>
        <taxon>Pseudomonadota</taxon>
        <taxon>Betaproteobacteria</taxon>
        <taxon>Burkholderiales</taxon>
        <taxon>Oxalobacteraceae</taxon>
        <taxon>Herbaspirillum</taxon>
    </lineage>
</organism>
<dbReference type="Proteomes" id="UP000536746">
    <property type="component" value="Unassembled WGS sequence"/>
</dbReference>
<keyword evidence="2" id="KW-1185">Reference proteome</keyword>
<name>A0ABX2M5T5_9BURK</name>
<evidence type="ECO:0000313" key="1">
    <source>
        <dbReference type="EMBL" id="NUU03204.1"/>
    </source>
</evidence>
<reference evidence="1 2" key="1">
    <citation type="journal article" date="2020" name="Front. Plant Sci.">
        <title>Isolation of Rhizosphere Bacteria That Improve Quality and Water Stress Tolerance in Greenhouse Ornamentals.</title>
        <authorList>
            <person name="Nordstedt N.P."/>
            <person name="Jones M.L."/>
        </authorList>
    </citation>
    <scope>NUCLEOTIDE SEQUENCE [LARGE SCALE GENOMIC DNA]</scope>
    <source>
        <strain evidence="1 2">C6C2</strain>
    </source>
</reference>
<proteinExistence type="predicted"/>
<dbReference type="SUPFAM" id="SSF51905">
    <property type="entry name" value="FAD/NAD(P)-binding domain"/>
    <property type="match status" value="1"/>
</dbReference>
<gene>
    <name evidence="1" type="ORF">HNO84_16485</name>
</gene>